<evidence type="ECO:0000256" key="1">
    <source>
        <dbReference type="SAM" id="MobiDB-lite"/>
    </source>
</evidence>
<evidence type="ECO:0000313" key="4">
    <source>
        <dbReference type="Proteomes" id="UP000039324"/>
    </source>
</evidence>
<keyword evidence="3" id="KW-0496">Mitochondrion</keyword>
<name>A0A0G4IM43_PLABS</name>
<reference evidence="3 5" key="2">
    <citation type="submission" date="2018-03" db="EMBL/GenBank/DDBJ databases">
        <authorList>
            <person name="Fogelqvist J."/>
        </authorList>
    </citation>
    <scope>NUCLEOTIDE SEQUENCE [LARGE SCALE GENOMIC DNA]</scope>
</reference>
<dbReference type="Proteomes" id="UP000039324">
    <property type="component" value="Unassembled WGS sequence"/>
</dbReference>
<gene>
    <name evidence="2" type="ORF">PBRA_004890</name>
    <name evidence="3" type="ORF">PLBR_LOCUS6368</name>
</gene>
<accession>A0A0G4IM43</accession>
<proteinExistence type="predicted"/>
<dbReference type="Proteomes" id="UP000290189">
    <property type="component" value="Unassembled WGS sequence"/>
</dbReference>
<dbReference type="EMBL" id="OVEO01000011">
    <property type="protein sequence ID" value="SPQ99153.1"/>
    <property type="molecule type" value="Genomic_DNA"/>
</dbReference>
<feature type="compositionally biased region" description="Basic and acidic residues" evidence="1">
    <location>
        <begin position="107"/>
        <end position="124"/>
    </location>
</feature>
<protein>
    <submittedName>
        <fullName evidence="2">Uncharacterized protein</fullName>
    </submittedName>
</protein>
<dbReference type="EMBL" id="CDSF01000057">
    <property type="protein sequence ID" value="CEO96219.1"/>
    <property type="molecule type" value="Genomic_DNA"/>
</dbReference>
<sequence length="275" mass="31004">MAGSTTEPFADSWVPPRSTAYMRRARIADHADEIKRLLSYYNSGSIAGDTLKTTLFVEFGIDPGLVPLERPLAYPDLLSCVDRHLYARATRHPRRAPSQNVIHHRTTSSDEVKARPVHARRDTFRSSPAASAARMPTMGCKRQQWPVDHGDIITWHTTKINEAPASRTNLQRRCDQSSLLTSSLLPRRVPAGNQQKRHFSWEEHAEAFAEERGRTRAQSARAYRPPVLPDRSVWKIEEQPGYLPPRPPYGVNVDGDEAVAKVSRSYSLTPPFDTS</sequence>
<dbReference type="AlphaFoldDB" id="A0A0G4IM43"/>
<organism evidence="2 4">
    <name type="scientific">Plasmodiophora brassicae</name>
    <name type="common">Clubroot disease agent</name>
    <dbReference type="NCBI Taxonomy" id="37360"/>
    <lineage>
        <taxon>Eukaryota</taxon>
        <taxon>Sar</taxon>
        <taxon>Rhizaria</taxon>
        <taxon>Endomyxa</taxon>
        <taxon>Phytomyxea</taxon>
        <taxon>Plasmodiophorida</taxon>
        <taxon>Plasmodiophoridae</taxon>
        <taxon>Plasmodiophora</taxon>
    </lineage>
</organism>
<keyword evidence="4" id="KW-1185">Reference proteome</keyword>
<feature type="region of interest" description="Disordered" evidence="1">
    <location>
        <begin position="92"/>
        <end position="138"/>
    </location>
</feature>
<evidence type="ECO:0000313" key="3">
    <source>
        <dbReference type="EMBL" id="SPQ99153.1"/>
    </source>
</evidence>
<evidence type="ECO:0000313" key="2">
    <source>
        <dbReference type="EMBL" id="CEO96219.1"/>
    </source>
</evidence>
<evidence type="ECO:0000313" key="5">
    <source>
        <dbReference type="Proteomes" id="UP000290189"/>
    </source>
</evidence>
<reference evidence="2 4" key="1">
    <citation type="submission" date="2015-02" db="EMBL/GenBank/DDBJ databases">
        <authorList>
            <person name="Chooi Y.-H."/>
        </authorList>
    </citation>
    <scope>NUCLEOTIDE SEQUENCE [LARGE SCALE GENOMIC DNA]</scope>
    <source>
        <strain evidence="2">E3</strain>
    </source>
</reference>
<geneLocation type="mitochondrion" evidence="3"/>